<dbReference type="SMART" id="SM00487">
    <property type="entry name" value="DEXDc"/>
    <property type="match status" value="1"/>
</dbReference>
<dbReference type="GO" id="GO:0003677">
    <property type="term" value="F:DNA binding"/>
    <property type="evidence" value="ECO:0007669"/>
    <property type="project" value="UniProtKB-KW"/>
</dbReference>
<reference evidence="10 11" key="1">
    <citation type="journal article" date="2015" name="Genome Announc.">
        <title>Draft Genome Sequence of Clostridium tyrobutyricum Strain DIVETGP, Isolated from Cow's Milk for Grana Padano Production.</title>
        <authorList>
            <person name="Soggiu A."/>
            <person name="Piras C."/>
            <person name="Gaiarsa S."/>
            <person name="Sassera D."/>
            <person name="Roncada P."/>
            <person name="Bendixen E."/>
            <person name="Brasca M."/>
            <person name="Bonizzi L."/>
        </authorList>
    </citation>
    <scope>NUCLEOTIDE SEQUENCE [LARGE SCALE GENOMIC DNA]</scope>
    <source>
        <strain evidence="10 11">DIVETGP</strain>
    </source>
</reference>
<dbReference type="InterPro" id="IPR047112">
    <property type="entry name" value="RecG/Mfd"/>
</dbReference>
<dbReference type="InterPro" id="IPR027417">
    <property type="entry name" value="P-loop_NTPase"/>
</dbReference>
<keyword evidence="7" id="KW-0234">DNA repair</keyword>
<dbReference type="RefSeq" id="WP_017895482.1">
    <property type="nucleotide sequence ID" value="NZ_CBXI010000043.1"/>
</dbReference>
<keyword evidence="1" id="KW-0547">Nucleotide-binding</keyword>
<evidence type="ECO:0000259" key="9">
    <source>
        <dbReference type="PROSITE" id="PS51194"/>
    </source>
</evidence>
<comment type="caution">
    <text evidence="10">The sequence shown here is derived from an EMBL/GenBank/DDBJ whole genome shotgun (WGS) entry which is preliminary data.</text>
</comment>
<name>W6NKP6_CLOTY</name>
<keyword evidence="6" id="KW-0238">DNA-binding</keyword>
<evidence type="ECO:0000256" key="3">
    <source>
        <dbReference type="ARBA" id="ARBA00022801"/>
    </source>
</evidence>
<dbReference type="Gene3D" id="3.40.50.300">
    <property type="entry name" value="P-loop containing nucleotide triphosphate hydrolases"/>
    <property type="match status" value="2"/>
</dbReference>
<keyword evidence="11" id="KW-1185">Reference proteome</keyword>
<evidence type="ECO:0000313" key="11">
    <source>
        <dbReference type="Proteomes" id="UP000019482"/>
    </source>
</evidence>
<dbReference type="GO" id="GO:0016787">
    <property type="term" value="F:hydrolase activity"/>
    <property type="evidence" value="ECO:0007669"/>
    <property type="project" value="UniProtKB-KW"/>
</dbReference>
<dbReference type="PANTHER" id="PTHR47964:SF1">
    <property type="entry name" value="ATP-DEPENDENT DNA HELICASE HOMOLOG RECG, CHLOROPLASTIC"/>
    <property type="match status" value="1"/>
</dbReference>
<evidence type="ECO:0000256" key="4">
    <source>
        <dbReference type="ARBA" id="ARBA00022806"/>
    </source>
</evidence>
<dbReference type="GO" id="GO:0005524">
    <property type="term" value="F:ATP binding"/>
    <property type="evidence" value="ECO:0007669"/>
    <property type="project" value="UniProtKB-KW"/>
</dbReference>
<feature type="domain" description="Helicase ATP-binding" evidence="8">
    <location>
        <begin position="142"/>
        <end position="302"/>
    </location>
</feature>
<evidence type="ECO:0000256" key="6">
    <source>
        <dbReference type="ARBA" id="ARBA00023125"/>
    </source>
</evidence>
<dbReference type="EMBL" id="CBXI010000043">
    <property type="protein sequence ID" value="CDL92447.1"/>
    <property type="molecule type" value="Genomic_DNA"/>
</dbReference>
<dbReference type="GO" id="GO:0006281">
    <property type="term" value="P:DNA repair"/>
    <property type="evidence" value="ECO:0007669"/>
    <property type="project" value="UniProtKB-KW"/>
</dbReference>
<evidence type="ECO:0000256" key="7">
    <source>
        <dbReference type="ARBA" id="ARBA00023204"/>
    </source>
</evidence>
<gene>
    <name evidence="10" type="ORF">CTDIVETGP_2517</name>
</gene>
<sequence>MVKKEDLVIGSFYVNSRYGICIYMGIKDFVGQLKHCFMFKDNRGYYVSDGELNGFYKYGNVGNNPPKLDSLISKISWRRKKQKSMAEARKQAKELLEIYKNRANTKGFAFSKDTPLQRQFEHEVPFTLSPGQFRCIMEIKRDMESDKPMDRLLCGDVGFGKTELAMRAVFKAVQNRKQSIVLAPAKILAHQHYVDFVERFKNYNIKIGLLTSKRNKERAQLLKDIANGNIDIIIGTQNVVSKCVKYHDIGLMVIDEEQKLGVATKDKIKAISANVDVLSMSGTPIPRTLNLTKLHIRDISVIDTPPANKKAPMTESYPWDNDKIKYVIERELNRGGQIFLVDNNINELYALRDYIEKLVPGIKIGIVHGKMRQNEIDDTMEYMLDKKIDLLLASTVIEVGITVKNANTMIIFNSQMLGMSQLHQLRGRIGRSNNNIQSYCILTYPKNKKLEPTAKERLKIMCENSYLGSGFKISERNADLKGFGEIIGLKQSGHITNVGMDYYINMLTQRIKEEV</sequence>
<evidence type="ECO:0000256" key="1">
    <source>
        <dbReference type="ARBA" id="ARBA00022741"/>
    </source>
</evidence>
<dbReference type="InterPro" id="IPR011545">
    <property type="entry name" value="DEAD/DEAH_box_helicase_dom"/>
</dbReference>
<keyword evidence="5" id="KW-0067">ATP-binding</keyword>
<keyword evidence="3" id="KW-0378">Hydrolase</keyword>
<dbReference type="Gene3D" id="2.40.10.170">
    <property type="match status" value="1"/>
</dbReference>
<dbReference type="GO" id="GO:0003678">
    <property type="term" value="F:DNA helicase activity"/>
    <property type="evidence" value="ECO:0007669"/>
    <property type="project" value="TreeGrafter"/>
</dbReference>
<dbReference type="Proteomes" id="UP000019482">
    <property type="component" value="Unassembled WGS sequence"/>
</dbReference>
<dbReference type="OrthoDB" id="9804325at2"/>
<evidence type="ECO:0000256" key="2">
    <source>
        <dbReference type="ARBA" id="ARBA00022763"/>
    </source>
</evidence>
<dbReference type="InterPro" id="IPR001650">
    <property type="entry name" value="Helicase_C-like"/>
</dbReference>
<proteinExistence type="predicted"/>
<dbReference type="SMART" id="SM00490">
    <property type="entry name" value="HELICc"/>
    <property type="match status" value="1"/>
</dbReference>
<dbReference type="PANTHER" id="PTHR47964">
    <property type="entry name" value="ATP-DEPENDENT DNA HELICASE HOMOLOG RECG, CHLOROPLASTIC"/>
    <property type="match status" value="1"/>
</dbReference>
<evidence type="ECO:0000313" key="10">
    <source>
        <dbReference type="EMBL" id="CDL92447.1"/>
    </source>
</evidence>
<protein>
    <submittedName>
        <fullName evidence="10">Transcription-repair coupling factor</fullName>
    </submittedName>
</protein>
<dbReference type="Pfam" id="PF00271">
    <property type="entry name" value="Helicase_C"/>
    <property type="match status" value="1"/>
</dbReference>
<accession>W6NKP6</accession>
<organism evidence="10 11">
    <name type="scientific">Clostridium tyrobutyricum DIVETGP</name>
    <dbReference type="NCBI Taxonomy" id="1408889"/>
    <lineage>
        <taxon>Bacteria</taxon>
        <taxon>Bacillati</taxon>
        <taxon>Bacillota</taxon>
        <taxon>Clostridia</taxon>
        <taxon>Eubacteriales</taxon>
        <taxon>Clostridiaceae</taxon>
        <taxon>Clostridium</taxon>
    </lineage>
</organism>
<keyword evidence="4" id="KW-0347">Helicase</keyword>
<evidence type="ECO:0000259" key="8">
    <source>
        <dbReference type="PROSITE" id="PS51192"/>
    </source>
</evidence>
<dbReference type="GeneID" id="29419728"/>
<dbReference type="AlphaFoldDB" id="W6NKP6"/>
<keyword evidence="2" id="KW-0227">DNA damage</keyword>
<dbReference type="Pfam" id="PF00270">
    <property type="entry name" value="DEAD"/>
    <property type="match status" value="1"/>
</dbReference>
<dbReference type="InterPro" id="IPR014001">
    <property type="entry name" value="Helicase_ATP-bd"/>
</dbReference>
<evidence type="ECO:0000256" key="5">
    <source>
        <dbReference type="ARBA" id="ARBA00022840"/>
    </source>
</evidence>
<dbReference type="SUPFAM" id="SSF52540">
    <property type="entry name" value="P-loop containing nucleoside triphosphate hydrolases"/>
    <property type="match status" value="2"/>
</dbReference>
<feature type="domain" description="Helicase C-terminal" evidence="9">
    <location>
        <begin position="319"/>
        <end position="479"/>
    </location>
</feature>
<dbReference type="PROSITE" id="PS51192">
    <property type="entry name" value="HELICASE_ATP_BIND_1"/>
    <property type="match status" value="1"/>
</dbReference>
<dbReference type="PROSITE" id="PS51194">
    <property type="entry name" value="HELICASE_CTER"/>
    <property type="match status" value="1"/>
</dbReference>